<dbReference type="InterPro" id="IPR005836">
    <property type="entry name" value="ADP_Glu_pyroP_CS"/>
</dbReference>
<comment type="function">
    <text evidence="9">Involved in the biosynthesis of ADP-glucose, a building block required for the elongation reactions to produce glycogen. Catalyzes the reaction between ATP and alpha-D-glucose 1-phosphate (G1P) to produce pyrophosphate and ADP-Glc.</text>
</comment>
<reference evidence="12 13" key="1">
    <citation type="journal article" date="2018" name="Genome Announc.">
        <title>Draft Genome Sequence of Lactococcus sp. Strain NtB2 (JCM 32569), Isolated from the Gut of the Higher Termite Nasutitermes takasagoensis.</title>
        <authorList>
            <person name="Noda S."/>
            <person name="Aihara C."/>
            <person name="Yuki M."/>
            <person name="Ohkuma M."/>
        </authorList>
    </citation>
    <scope>NUCLEOTIDE SEQUENCE [LARGE SCALE GENOMIC DNA]</scope>
    <source>
        <strain evidence="12 13">NtB2</strain>
    </source>
</reference>
<feature type="binding site" evidence="9">
    <location>
        <position position="190"/>
    </location>
    <ligand>
        <name>alpha-D-glucose 1-phosphate</name>
        <dbReference type="ChEBI" id="CHEBI:58601"/>
    </ligand>
</feature>
<evidence type="ECO:0000313" key="12">
    <source>
        <dbReference type="EMBL" id="GBG96769.1"/>
    </source>
</evidence>
<dbReference type="AlphaFoldDB" id="A0A2R5HFC7"/>
<feature type="binding site" evidence="9">
    <location>
        <begin position="179"/>
        <end position="180"/>
    </location>
    <ligand>
        <name>alpha-D-glucose 1-phosphate</name>
        <dbReference type="ChEBI" id="CHEBI:58601"/>
    </ligand>
</feature>
<dbReference type="GO" id="GO:0008878">
    <property type="term" value="F:glucose-1-phosphate adenylyltransferase activity"/>
    <property type="evidence" value="ECO:0007669"/>
    <property type="project" value="UniProtKB-UniRule"/>
</dbReference>
<dbReference type="Proteomes" id="UP000245021">
    <property type="component" value="Unassembled WGS sequence"/>
</dbReference>
<comment type="caution">
    <text evidence="12">The sequence shown here is derived from an EMBL/GenBank/DDBJ whole genome shotgun (WGS) entry which is preliminary data.</text>
</comment>
<dbReference type="NCBIfam" id="TIGR02091">
    <property type="entry name" value="glgC"/>
    <property type="match status" value="1"/>
</dbReference>
<keyword evidence="3 9" id="KW-0808">Transferase</keyword>
<keyword evidence="8 9" id="KW-0119">Carbohydrate metabolism</keyword>
<feature type="site" description="Could play a key role in the communication between the regulatory and the substrate sites" evidence="9">
    <location>
        <position position="59"/>
    </location>
</feature>
<evidence type="ECO:0000259" key="10">
    <source>
        <dbReference type="Pfam" id="PF00483"/>
    </source>
</evidence>
<dbReference type="EC" id="2.7.7.27" evidence="9"/>
<dbReference type="UniPathway" id="UPA00164"/>
<keyword evidence="2 9" id="KW-0321">Glycogen metabolism</keyword>
<dbReference type="SUPFAM" id="SSF51161">
    <property type="entry name" value="Trimeric LpxA-like enzymes"/>
    <property type="match status" value="1"/>
</dbReference>
<evidence type="ECO:0000256" key="3">
    <source>
        <dbReference type="ARBA" id="ARBA00022679"/>
    </source>
</evidence>
<proteinExistence type="inferred from homology"/>
<accession>A0A2R5HFC7</accession>
<feature type="domain" description="Glucose-1-phosphate adenylyltransferase/Bifunctional protein GlmU-like C-terminal hexapeptide" evidence="11">
    <location>
        <begin position="289"/>
        <end position="358"/>
    </location>
</feature>
<dbReference type="InterPro" id="IPR023049">
    <property type="entry name" value="GlgC_bac"/>
</dbReference>
<dbReference type="InterPro" id="IPR056818">
    <property type="entry name" value="GlmU/GlgC-like_hexapep"/>
</dbReference>
<evidence type="ECO:0000256" key="2">
    <source>
        <dbReference type="ARBA" id="ARBA00022600"/>
    </source>
</evidence>
<comment type="catalytic activity">
    <reaction evidence="9">
        <text>alpha-D-glucose 1-phosphate + ATP + H(+) = ADP-alpha-D-glucose + diphosphate</text>
        <dbReference type="Rhea" id="RHEA:12120"/>
        <dbReference type="ChEBI" id="CHEBI:15378"/>
        <dbReference type="ChEBI" id="CHEBI:30616"/>
        <dbReference type="ChEBI" id="CHEBI:33019"/>
        <dbReference type="ChEBI" id="CHEBI:57498"/>
        <dbReference type="ChEBI" id="CHEBI:58601"/>
        <dbReference type="EC" id="2.7.7.27"/>
    </reaction>
</comment>
<dbReference type="PROSITE" id="PS00810">
    <property type="entry name" value="ADP_GLC_PYROPHOSPH_3"/>
    <property type="match status" value="1"/>
</dbReference>
<dbReference type="CDD" id="cd02508">
    <property type="entry name" value="ADP_Glucose_PP"/>
    <property type="match status" value="1"/>
</dbReference>
<dbReference type="SUPFAM" id="SSF53448">
    <property type="entry name" value="Nucleotide-diphospho-sugar transferases"/>
    <property type="match status" value="1"/>
</dbReference>
<comment type="pathway">
    <text evidence="9">Glycan biosynthesis; glycogen biosynthesis.</text>
</comment>
<dbReference type="HAMAP" id="MF_00624">
    <property type="entry name" value="GlgC"/>
    <property type="match status" value="1"/>
</dbReference>
<evidence type="ECO:0000256" key="4">
    <source>
        <dbReference type="ARBA" id="ARBA00022695"/>
    </source>
</evidence>
<gene>
    <name evidence="12" type="primary">glgC_1</name>
    <name evidence="9" type="synonym">glgC</name>
    <name evidence="12" type="ORF">NtB2_00893</name>
</gene>
<feature type="domain" description="Nucleotidyl transferase" evidence="10">
    <location>
        <begin position="7"/>
        <end position="258"/>
    </location>
</feature>
<dbReference type="InterPro" id="IPR005835">
    <property type="entry name" value="NTP_transferase_dom"/>
</dbReference>
<dbReference type="GO" id="GO:0005978">
    <property type="term" value="P:glycogen biosynthetic process"/>
    <property type="evidence" value="ECO:0007669"/>
    <property type="project" value="UniProtKB-UniRule"/>
</dbReference>
<dbReference type="GO" id="GO:0005524">
    <property type="term" value="F:ATP binding"/>
    <property type="evidence" value="ECO:0007669"/>
    <property type="project" value="UniProtKB-KW"/>
</dbReference>
<dbReference type="Gene3D" id="3.90.550.10">
    <property type="entry name" value="Spore Coat Polysaccharide Biosynthesis Protein SpsA, Chain A"/>
    <property type="match status" value="1"/>
</dbReference>
<organism evidence="12 13">
    <name type="scientific">Lactococcus termiticola</name>
    <dbReference type="NCBI Taxonomy" id="2169526"/>
    <lineage>
        <taxon>Bacteria</taxon>
        <taxon>Bacillati</taxon>
        <taxon>Bacillota</taxon>
        <taxon>Bacilli</taxon>
        <taxon>Lactobacillales</taxon>
        <taxon>Streptococcaceae</taxon>
        <taxon>Lactococcus</taxon>
    </lineage>
</organism>
<dbReference type="PANTHER" id="PTHR43523">
    <property type="entry name" value="GLUCOSE-1-PHOSPHATE ADENYLYLTRANSFERASE-RELATED"/>
    <property type="match status" value="1"/>
</dbReference>
<keyword evidence="13" id="KW-1185">Reference proteome</keyword>
<comment type="caution">
    <text evidence="9">Lacks conserved residue(s) required for the propagation of feature annotation.</text>
</comment>
<name>A0A2R5HFC7_9LACT</name>
<keyword evidence="6 9" id="KW-0067">ATP-binding</keyword>
<evidence type="ECO:0000256" key="9">
    <source>
        <dbReference type="HAMAP-Rule" id="MF_00624"/>
    </source>
</evidence>
<keyword evidence="4 9" id="KW-0548">Nucleotidyltransferase</keyword>
<dbReference type="InterPro" id="IPR029044">
    <property type="entry name" value="Nucleotide-diphossugar_trans"/>
</dbReference>
<evidence type="ECO:0000256" key="1">
    <source>
        <dbReference type="ARBA" id="ARBA00010443"/>
    </source>
</evidence>
<evidence type="ECO:0000256" key="5">
    <source>
        <dbReference type="ARBA" id="ARBA00022741"/>
    </source>
</evidence>
<dbReference type="Gene3D" id="2.160.10.10">
    <property type="entry name" value="Hexapeptide repeat proteins"/>
    <property type="match status" value="1"/>
</dbReference>
<keyword evidence="7 9" id="KW-0320">Glycogen biosynthesis</keyword>
<dbReference type="NCBIfam" id="NF003670">
    <property type="entry name" value="PRK05293.1"/>
    <property type="match status" value="1"/>
</dbReference>
<dbReference type="CDD" id="cd04651">
    <property type="entry name" value="LbH_G1P_AT_C"/>
    <property type="match status" value="1"/>
</dbReference>
<sequence length="381" mass="42445">MSVEMLGLILAGGQGSRLKQLTKDIAKPAVPFGGRYRIIDFALSNCTNSNVKNVGVITQYQPLALNEHIGNGASWGLDGINTGVTILQPYSAQDGSKFFEGTSHAVYQNIDYIDSQDPDYVLILSGDHIYKMDYEEMLETHKAHNADLTVSVMEVPMEDASRFGIMATDENGRIIEFQEKPEEPKSNLASMGIYIFNWKRLREVLVNGYEKGNPMEDFGGDVIPHYLEAGDNVFTYRFDGYWKDVGTIKSLHESNMEFLDLDMPLNIKDRYWKIYSRNDISTPHFITAEAHVNDAMIGDGCYIAGKIQHSILSQNVHVGEQSLIEDSFIMSGCSIGDNVTIKYAIVGENARIGNNVEIIGTPDDIKVVGHKEIVGENNNEQ</sequence>
<comment type="similarity">
    <text evidence="1 9">Belongs to the bacterial/plant glucose-1-phosphate adenylyltransferase family.</text>
</comment>
<keyword evidence="5 9" id="KW-0547">Nucleotide-binding</keyword>
<dbReference type="RefSeq" id="WP_109245738.1">
    <property type="nucleotide sequence ID" value="NZ_BFFO01000004.1"/>
</dbReference>
<dbReference type="InterPro" id="IPR011831">
    <property type="entry name" value="ADP-Glc_PPase"/>
</dbReference>
<dbReference type="Pfam" id="PF24894">
    <property type="entry name" value="Hexapep_GlmU"/>
    <property type="match status" value="1"/>
</dbReference>
<dbReference type="OrthoDB" id="9801810at2"/>
<feature type="binding site" evidence="9">
    <location>
        <position position="164"/>
    </location>
    <ligand>
        <name>alpha-D-glucose 1-phosphate</name>
        <dbReference type="ChEBI" id="CHEBI:58601"/>
    </ligand>
</feature>
<dbReference type="Pfam" id="PF00483">
    <property type="entry name" value="NTP_transferase"/>
    <property type="match status" value="1"/>
</dbReference>
<protein>
    <recommendedName>
        <fullName evidence="9">Glucose-1-phosphate adenylyltransferase</fullName>
        <ecNumber evidence="9">2.7.7.27</ecNumber>
    </recommendedName>
    <alternativeName>
        <fullName evidence="9">ADP-glucose pyrophosphorylase</fullName>
        <shortName evidence="9">ADPGlc PPase</shortName>
    </alternativeName>
    <alternativeName>
        <fullName evidence="9">ADP-glucose synthase</fullName>
    </alternativeName>
</protein>
<evidence type="ECO:0000259" key="11">
    <source>
        <dbReference type="Pfam" id="PF24894"/>
    </source>
</evidence>
<dbReference type="EMBL" id="BFFO01000004">
    <property type="protein sequence ID" value="GBG96769.1"/>
    <property type="molecule type" value="Genomic_DNA"/>
</dbReference>
<evidence type="ECO:0000256" key="6">
    <source>
        <dbReference type="ARBA" id="ARBA00022840"/>
    </source>
</evidence>
<dbReference type="PROSITE" id="PS00808">
    <property type="entry name" value="ADP_GLC_PYROPHOSPH_1"/>
    <property type="match status" value="1"/>
</dbReference>
<evidence type="ECO:0000313" key="13">
    <source>
        <dbReference type="Proteomes" id="UP000245021"/>
    </source>
</evidence>
<feature type="site" description="Could play a key role in the communication between the regulatory and the substrate sites" evidence="9">
    <location>
        <position position="98"/>
    </location>
</feature>
<dbReference type="InterPro" id="IPR011004">
    <property type="entry name" value="Trimer_LpxA-like_sf"/>
</dbReference>
<dbReference type="PANTHER" id="PTHR43523:SF2">
    <property type="entry name" value="GLUCOSE-1-PHOSPHATE ADENYLYLTRANSFERASE"/>
    <property type="match status" value="1"/>
</dbReference>
<evidence type="ECO:0000256" key="8">
    <source>
        <dbReference type="ARBA" id="ARBA00023277"/>
    </source>
</evidence>
<evidence type="ECO:0000256" key="7">
    <source>
        <dbReference type="ARBA" id="ARBA00023056"/>
    </source>
</evidence>
<comment type="subunit">
    <text evidence="9">Homotetramer.</text>
</comment>